<sequence>MKNLDIEKLERKNIYTAPDHFFEDIQAKVLQETVHQKPARVFKMNWAYAAAAAVAMIFGITFFVNQGGEENTAVTENQVLAVNAPAVNTSPQTQVQNEATVAYKILENDLTSAASVNQKGNKEQFAVSTKAETSAEVQNKTKTLNPEVQVDQILAGFTSAELADLGKNTEQDIYLDLYY</sequence>
<keyword evidence="1" id="KW-0472">Membrane</keyword>
<evidence type="ECO:0000313" key="3">
    <source>
        <dbReference type="Proteomes" id="UP001209107"/>
    </source>
</evidence>
<organism evidence="2 3">
    <name type="scientific">Kaistella yananensis</name>
    <dbReference type="NCBI Taxonomy" id="2989820"/>
    <lineage>
        <taxon>Bacteria</taxon>
        <taxon>Pseudomonadati</taxon>
        <taxon>Bacteroidota</taxon>
        <taxon>Flavobacteriia</taxon>
        <taxon>Flavobacteriales</taxon>
        <taxon>Weeksellaceae</taxon>
        <taxon>Chryseobacterium group</taxon>
        <taxon>Kaistella</taxon>
    </lineage>
</organism>
<dbReference type="RefSeq" id="WP_265143862.1">
    <property type="nucleotide sequence ID" value="NZ_JAPCHZ010000002.1"/>
</dbReference>
<evidence type="ECO:0000313" key="2">
    <source>
        <dbReference type="EMBL" id="MCW4451684.1"/>
    </source>
</evidence>
<accession>A0ABT3JLM2</accession>
<dbReference type="EMBL" id="JAPCHZ010000002">
    <property type="protein sequence ID" value="MCW4451684.1"/>
    <property type="molecule type" value="Genomic_DNA"/>
</dbReference>
<dbReference type="Proteomes" id="UP001209107">
    <property type="component" value="Unassembled WGS sequence"/>
</dbReference>
<gene>
    <name evidence="2" type="ORF">OK344_05620</name>
</gene>
<keyword evidence="1" id="KW-0812">Transmembrane</keyword>
<proteinExistence type="predicted"/>
<name>A0ABT3JLM2_9FLAO</name>
<keyword evidence="1" id="KW-1133">Transmembrane helix</keyword>
<protein>
    <recommendedName>
        <fullName evidence="4">Anti-sigma factor</fullName>
    </recommendedName>
</protein>
<comment type="caution">
    <text evidence="2">The sequence shown here is derived from an EMBL/GenBank/DDBJ whole genome shotgun (WGS) entry which is preliminary data.</text>
</comment>
<feature type="transmembrane region" description="Helical" evidence="1">
    <location>
        <begin position="46"/>
        <end position="64"/>
    </location>
</feature>
<keyword evidence="3" id="KW-1185">Reference proteome</keyword>
<evidence type="ECO:0008006" key="4">
    <source>
        <dbReference type="Google" id="ProtNLM"/>
    </source>
</evidence>
<reference evidence="2 3" key="1">
    <citation type="submission" date="2022-10" db="EMBL/GenBank/DDBJ databases">
        <title>Kaistella sp. BT-6-1-3.</title>
        <authorList>
            <person name="Ai J."/>
            <person name="Deng Z."/>
        </authorList>
    </citation>
    <scope>NUCLEOTIDE SEQUENCE [LARGE SCALE GENOMIC DNA]</scope>
    <source>
        <strain evidence="2 3">BT6-1-3</strain>
    </source>
</reference>
<evidence type="ECO:0000256" key="1">
    <source>
        <dbReference type="SAM" id="Phobius"/>
    </source>
</evidence>